<proteinExistence type="predicted"/>
<feature type="compositionally biased region" description="Basic and acidic residues" evidence="1">
    <location>
        <begin position="57"/>
        <end position="73"/>
    </location>
</feature>
<keyword evidence="3" id="KW-1185">Reference proteome</keyword>
<accession>A0A3Q0RC50</accession>
<evidence type="ECO:0000256" key="1">
    <source>
        <dbReference type="SAM" id="MobiDB-lite"/>
    </source>
</evidence>
<reference evidence="2" key="1">
    <citation type="submission" date="2025-08" db="UniProtKB">
        <authorList>
            <consortium name="Ensembl"/>
        </authorList>
    </citation>
    <scope>IDENTIFICATION</scope>
</reference>
<name>A0A3Q0RC50_AMPCI</name>
<feature type="region of interest" description="Disordered" evidence="1">
    <location>
        <begin position="54"/>
        <end position="76"/>
    </location>
</feature>
<dbReference type="AlphaFoldDB" id="A0A3Q0RC50"/>
<dbReference type="STRING" id="61819.ENSACIP00000008181"/>
<evidence type="ECO:0000313" key="2">
    <source>
        <dbReference type="Ensembl" id="ENSACIP00000008181.1"/>
    </source>
</evidence>
<dbReference type="GeneTree" id="ENSGT00950000183368"/>
<reference evidence="2" key="2">
    <citation type="submission" date="2025-09" db="UniProtKB">
        <authorList>
            <consortium name="Ensembl"/>
        </authorList>
    </citation>
    <scope>IDENTIFICATION</scope>
</reference>
<dbReference type="Ensembl" id="ENSACIT00000008427.1">
    <property type="protein sequence ID" value="ENSACIP00000008181.1"/>
    <property type="gene ID" value="ENSACIG00000006428.1"/>
</dbReference>
<sequence>MESHEKGWTSHKDQLESPEPGVGDGEVVVVADILTTGLAGVAVKVFLFVTPDLFTGHQEDQEPEDKNYGEPDSTKSCGVLVRPTEEALQEEPVHGVVSDVGLDLLEATEH</sequence>
<feature type="compositionally biased region" description="Basic and acidic residues" evidence="1">
    <location>
        <begin position="1"/>
        <end position="15"/>
    </location>
</feature>
<evidence type="ECO:0000313" key="3">
    <source>
        <dbReference type="Proteomes" id="UP000261340"/>
    </source>
</evidence>
<dbReference type="Proteomes" id="UP000261340">
    <property type="component" value="Unplaced"/>
</dbReference>
<protein>
    <submittedName>
        <fullName evidence="2">Uncharacterized protein</fullName>
    </submittedName>
</protein>
<organism evidence="2 3">
    <name type="scientific">Amphilophus citrinellus</name>
    <name type="common">Midas cichlid</name>
    <name type="synonym">Cichlasoma citrinellum</name>
    <dbReference type="NCBI Taxonomy" id="61819"/>
    <lineage>
        <taxon>Eukaryota</taxon>
        <taxon>Metazoa</taxon>
        <taxon>Chordata</taxon>
        <taxon>Craniata</taxon>
        <taxon>Vertebrata</taxon>
        <taxon>Euteleostomi</taxon>
        <taxon>Actinopterygii</taxon>
        <taxon>Neopterygii</taxon>
        <taxon>Teleostei</taxon>
        <taxon>Neoteleostei</taxon>
        <taxon>Acanthomorphata</taxon>
        <taxon>Ovalentaria</taxon>
        <taxon>Cichlomorphae</taxon>
        <taxon>Cichliformes</taxon>
        <taxon>Cichlidae</taxon>
        <taxon>New World cichlids</taxon>
        <taxon>Cichlasomatinae</taxon>
        <taxon>Heroini</taxon>
        <taxon>Amphilophus</taxon>
    </lineage>
</organism>
<feature type="region of interest" description="Disordered" evidence="1">
    <location>
        <begin position="1"/>
        <end position="23"/>
    </location>
</feature>
<dbReference type="OMA" id="GWTSHKD"/>